<evidence type="ECO:0000256" key="4">
    <source>
        <dbReference type="ARBA" id="ARBA00023128"/>
    </source>
</evidence>
<evidence type="ECO:0000313" key="7">
    <source>
        <dbReference type="Proteomes" id="UP000660262"/>
    </source>
</evidence>
<keyword evidence="5" id="KW-0143">Chaperone</keyword>
<comment type="caution">
    <text evidence="6">The sequence shown here is derived from an EMBL/GenBank/DDBJ whole genome shotgun (WGS) entry which is preliminary data.</text>
</comment>
<dbReference type="OrthoDB" id="5673at2759"/>
<dbReference type="Proteomes" id="UP000660262">
    <property type="component" value="Unassembled WGS sequence"/>
</dbReference>
<dbReference type="InterPro" id="IPR042272">
    <property type="entry name" value="ATP12_ATP_synth-F1-assembly_N"/>
</dbReference>
<protein>
    <submittedName>
        <fullName evidence="6">Uncharacterized protein</fullName>
    </submittedName>
</protein>
<dbReference type="AlphaFoldDB" id="A0A830H831"/>
<keyword evidence="7" id="KW-1185">Reference proteome</keyword>
<evidence type="ECO:0000256" key="1">
    <source>
        <dbReference type="ARBA" id="ARBA00004173"/>
    </source>
</evidence>
<organism evidence="6 7">
    <name type="scientific">Pycnococcus provasolii</name>
    <dbReference type="NCBI Taxonomy" id="41880"/>
    <lineage>
        <taxon>Eukaryota</taxon>
        <taxon>Viridiplantae</taxon>
        <taxon>Chlorophyta</taxon>
        <taxon>Pseudoscourfieldiophyceae</taxon>
        <taxon>Pseudoscourfieldiales</taxon>
        <taxon>Pycnococcaceae</taxon>
        <taxon>Pycnococcus</taxon>
    </lineage>
</organism>
<evidence type="ECO:0000313" key="6">
    <source>
        <dbReference type="EMBL" id="GHP03145.1"/>
    </source>
</evidence>
<dbReference type="SUPFAM" id="SSF160909">
    <property type="entry name" value="ATP12-like"/>
    <property type="match status" value="1"/>
</dbReference>
<sequence length="395" mass="43181">MLSSTLKVSITSTLTVTPLRSSRSVITTPHAAFMVPLSPCSLSLSTAPLRFTTTLGFAAARATFGSSSSSQSSASTSETLEENVVVDDNVGAKLNLREDGTSQRFYRRAGVQYQGNAKAYVVTLDGSVLRTPARRPLTFASQTLAQAVAAEWEYQDARAIRPFTMPLMAISSTSVDRTPYMRNDIVENLIKHLHTDGALCRNPSEGRALHPAFQPSEEDQAHVNKLSSQLSKVQAALLDPVLRRVENVLGDGATLVPSDSLLGAPQSEETEDAVRRHAKSLDDAELTALDALCSSCKSVALGIALFHRLHEPLDDAWINNSSEYPATDDDELRDEARKLRFGDPQVSLPVLLPRVEEEWQAVNWGVVEGGHDIDRSDLKVRVYAPMAFLRLRQEP</sequence>
<gene>
    <name evidence="6" type="ORF">PPROV_000190000</name>
</gene>
<keyword evidence="3" id="KW-0809">Transit peptide</keyword>
<dbReference type="PANTHER" id="PTHR21013">
    <property type="entry name" value="ATP SYNTHASE MITOCHONDRIAL F1 COMPLEX ASSEMBLY FACTOR 2/ATP12 PROTEIN, MITOCHONDRIAL PRECURSOR"/>
    <property type="match status" value="1"/>
</dbReference>
<comment type="similarity">
    <text evidence="2">Belongs to the ATP12 family.</text>
</comment>
<dbReference type="InterPro" id="IPR011419">
    <property type="entry name" value="ATP12_ATP_synth-F1-assembly"/>
</dbReference>
<accession>A0A830H831</accession>
<reference evidence="6" key="1">
    <citation type="submission" date="2020-10" db="EMBL/GenBank/DDBJ databases">
        <title>Unveiling of a novel bifunctional photoreceptor, Dualchrome1, isolated from a cosmopolitan green alga.</title>
        <authorList>
            <person name="Suzuki S."/>
            <person name="Kawachi M."/>
        </authorList>
    </citation>
    <scope>NUCLEOTIDE SEQUENCE</scope>
    <source>
        <strain evidence="6">NIES 2893</strain>
    </source>
</reference>
<dbReference type="Gene3D" id="3.30.2180.10">
    <property type="entry name" value="ATP12-like"/>
    <property type="match status" value="1"/>
</dbReference>
<dbReference type="GO" id="GO:0033615">
    <property type="term" value="P:mitochondrial proton-transporting ATP synthase complex assembly"/>
    <property type="evidence" value="ECO:0007669"/>
    <property type="project" value="TreeGrafter"/>
</dbReference>
<proteinExistence type="inferred from homology"/>
<keyword evidence="4" id="KW-0496">Mitochondrion</keyword>
<evidence type="ECO:0000256" key="5">
    <source>
        <dbReference type="ARBA" id="ARBA00023186"/>
    </source>
</evidence>
<dbReference type="InterPro" id="IPR023335">
    <property type="entry name" value="ATP12_ortho_dom_sf"/>
</dbReference>
<dbReference type="Gene3D" id="1.10.3580.10">
    <property type="entry name" value="ATP12 ATPase"/>
    <property type="match status" value="1"/>
</dbReference>
<name>A0A830H831_9CHLO</name>
<dbReference type="Pfam" id="PF07542">
    <property type="entry name" value="ATP12"/>
    <property type="match status" value="1"/>
</dbReference>
<dbReference type="PANTHER" id="PTHR21013:SF10">
    <property type="entry name" value="ATP SYNTHASE MITOCHONDRIAL F1 COMPLEX ASSEMBLY FACTOR 2"/>
    <property type="match status" value="1"/>
</dbReference>
<dbReference type="EMBL" id="BNJQ01000004">
    <property type="protein sequence ID" value="GHP03145.1"/>
    <property type="molecule type" value="Genomic_DNA"/>
</dbReference>
<comment type="subcellular location">
    <subcellularLocation>
        <location evidence="1">Mitochondrion</location>
    </subcellularLocation>
</comment>
<dbReference type="GO" id="GO:0005739">
    <property type="term" value="C:mitochondrion"/>
    <property type="evidence" value="ECO:0007669"/>
    <property type="project" value="UniProtKB-SubCell"/>
</dbReference>
<evidence type="ECO:0000256" key="2">
    <source>
        <dbReference type="ARBA" id="ARBA00008231"/>
    </source>
</evidence>
<evidence type="ECO:0000256" key="3">
    <source>
        <dbReference type="ARBA" id="ARBA00022946"/>
    </source>
</evidence>